<evidence type="ECO:0000256" key="9">
    <source>
        <dbReference type="RuleBase" id="RU003435"/>
    </source>
</evidence>
<dbReference type="GO" id="GO:0004222">
    <property type="term" value="F:metalloendopeptidase activity"/>
    <property type="evidence" value="ECO:0007669"/>
    <property type="project" value="UniProtKB-EC"/>
</dbReference>
<keyword evidence="3 9" id="KW-0479">Metal-binding</keyword>
<dbReference type="Gene3D" id="1.10.1370.40">
    <property type="match status" value="1"/>
</dbReference>
<dbReference type="InterPro" id="IPR045666">
    <property type="entry name" value="OpdA_N"/>
</dbReference>
<keyword evidence="6 9" id="KW-0482">Metalloprotease</keyword>
<feature type="region of interest" description="Disordered" evidence="10">
    <location>
        <begin position="1"/>
        <end position="23"/>
    </location>
</feature>
<keyword evidence="2 9" id="KW-0645">Protease</keyword>
<evidence type="ECO:0000256" key="1">
    <source>
        <dbReference type="ARBA" id="ARBA00006040"/>
    </source>
</evidence>
<comment type="cofactor">
    <cofactor evidence="9">
        <name>Zn(2+)</name>
        <dbReference type="ChEBI" id="CHEBI:29105"/>
    </cofactor>
    <text evidence="9">Binds 1 zinc ion.</text>
</comment>
<evidence type="ECO:0000256" key="8">
    <source>
        <dbReference type="ARBA" id="ARBA00026100"/>
    </source>
</evidence>
<keyword evidence="5 9" id="KW-0862">Zinc</keyword>
<dbReference type="FunFam" id="3.40.390.10:FF:000009">
    <property type="entry name" value="Oligopeptidase A"/>
    <property type="match status" value="1"/>
</dbReference>
<dbReference type="GO" id="GO:0006518">
    <property type="term" value="P:peptide metabolic process"/>
    <property type="evidence" value="ECO:0007669"/>
    <property type="project" value="TreeGrafter"/>
</dbReference>
<dbReference type="GO" id="GO:0006508">
    <property type="term" value="P:proteolysis"/>
    <property type="evidence" value="ECO:0007669"/>
    <property type="project" value="UniProtKB-KW"/>
</dbReference>
<dbReference type="PANTHER" id="PTHR11804">
    <property type="entry name" value="PROTEASE M3 THIMET OLIGOPEPTIDASE-RELATED"/>
    <property type="match status" value="1"/>
</dbReference>
<accession>A0A812KPU2</accession>
<evidence type="ECO:0000259" key="12">
    <source>
        <dbReference type="Pfam" id="PF19310"/>
    </source>
</evidence>
<dbReference type="InterPro" id="IPR001567">
    <property type="entry name" value="Pept_M3A_M3B_dom"/>
</dbReference>
<dbReference type="Proteomes" id="UP000601435">
    <property type="component" value="Unassembled WGS sequence"/>
</dbReference>
<evidence type="ECO:0000313" key="13">
    <source>
        <dbReference type="EMBL" id="CAE7227838.1"/>
    </source>
</evidence>
<evidence type="ECO:0000259" key="11">
    <source>
        <dbReference type="Pfam" id="PF01432"/>
    </source>
</evidence>
<evidence type="ECO:0000256" key="3">
    <source>
        <dbReference type="ARBA" id="ARBA00022723"/>
    </source>
</evidence>
<dbReference type="PANTHER" id="PTHR11804:SF83">
    <property type="entry name" value="LD37516P"/>
    <property type="match status" value="1"/>
</dbReference>
<dbReference type="InterPro" id="IPR024079">
    <property type="entry name" value="MetalloPept_cat_dom_sf"/>
</dbReference>
<dbReference type="Gene3D" id="1.10.1370.10">
    <property type="entry name" value="Neurolysin, domain 3"/>
    <property type="match status" value="1"/>
</dbReference>
<dbReference type="GO" id="GO:0005829">
    <property type="term" value="C:cytosol"/>
    <property type="evidence" value="ECO:0007669"/>
    <property type="project" value="UniProtKB-ARBA"/>
</dbReference>
<comment type="catalytic activity">
    <reaction evidence="7">
        <text>Hydrolysis of oligopeptides, with broad specificity. Gly or Ala commonly occur as P1 or P1' residues, but more distant residues are also important, as is shown by the fact that Z-Gly-Pro-Gly-|-Gly-Pro-Ala is cleaved, but not Z-(Gly)(5).</text>
        <dbReference type="EC" id="3.4.24.70"/>
    </reaction>
</comment>
<organism evidence="13 14">
    <name type="scientific">Symbiodinium necroappetens</name>
    <dbReference type="NCBI Taxonomy" id="1628268"/>
    <lineage>
        <taxon>Eukaryota</taxon>
        <taxon>Sar</taxon>
        <taxon>Alveolata</taxon>
        <taxon>Dinophyceae</taxon>
        <taxon>Suessiales</taxon>
        <taxon>Symbiodiniaceae</taxon>
        <taxon>Symbiodinium</taxon>
    </lineage>
</organism>
<sequence>MSARSRSRSREGKDAKNPLLETKGLPRFQSIDVKHVKPAMEAILKSMREDFKSLEAALPKTSKPDYEGVVESLEKLRHPLSYSWGVVSHLNNVKNSDALREVHQAVQPEVVKAEMELSQSRVVFDALGSLETSALPESRQRIVESALRDMRLSGVDLEGSAKEEFKTMRLRLAELGTSFGNNLLDSTKAFEMVLTELKDVEGLPTSALAAAAQSYNQAQGGKSEKKTEATSGSGPWRLTLDMPSYLPALKHLKSSELREKLYRAFISRASTGKMDNGPLITEILKLRKRASAFLGFKDYASESLAKKMAPDLEAVRKLTGDLFAVARPAAEKELQELQDFANKKGYDGKLQLWDVAYWTERLKQEKYAYDEEALRPYFSLPKVLKGMFGIASKLFGVDIAQDDNAAERWHPDVMFFKVQDAGKDIASFFLDPYARPGEKRGGAWMDDCLGRSKAVGTKPVAYLNCNGSPPVGTKPSLMTFSEAETLFHEFGHGLQHMLTHVEDGECAGINNVEWDAVELPSQFMANWLYHKPTVDSFAVHFETGEPLPSDVFEKIKGSRIFMAASMMLRQLQLGDLDMKLHSEFDPEGPDTFLNVQRRVADKYQILPPLEEDRFLCSFKHIFAGGYAAGYYSYKWAEVLSADAFAAFEEAGLEDEEALRSVGRRFRDTVLGCGGGRHPSKVYRDFRGKDATVDALLYEIGAALWCGHWDRACQLLLTSNRGASALAAASAAFAAREYAQGLEMLPTDRSCKGLRALAMHLLLKKDPLEALRRALPAVLWGKLLATVGRVCWNRAVAARLSELAHQPMLGDLVWDQNAGEPRPLSHQDLRTGQWQLSDLILPLPRPGEPLLQGGQRLAMEAELQELVPDEDAPADCFPLDVSKILPRVRRIVSIPSDLGWDVVESSGGGVVDCDLARLTARADGEPPSSAARSQTPPGLALRLRCTLPRAESAEARRSGRAVRTLTTDDYGVK</sequence>
<reference evidence="13" key="1">
    <citation type="submission" date="2021-02" db="EMBL/GenBank/DDBJ databases">
        <authorList>
            <person name="Dougan E. K."/>
            <person name="Rhodes N."/>
            <person name="Thang M."/>
            <person name="Chan C."/>
        </authorList>
    </citation>
    <scope>NUCLEOTIDE SEQUENCE</scope>
</reference>
<dbReference type="InterPro" id="IPR045090">
    <property type="entry name" value="Pept_M3A_M3B"/>
</dbReference>
<gene>
    <name evidence="13" type="primary">CYOP</name>
    <name evidence="13" type="ORF">SNEC2469_LOCUS3330</name>
</gene>
<dbReference type="InterPro" id="IPR034005">
    <property type="entry name" value="M3A_DCP"/>
</dbReference>
<dbReference type="OrthoDB" id="418020at2759"/>
<keyword evidence="4 9" id="KW-0378">Hydrolase</keyword>
<name>A0A812KPU2_9DINO</name>
<feature type="domain" description="Oligopeptidase A N-terminal" evidence="12">
    <location>
        <begin position="40"/>
        <end position="162"/>
    </location>
</feature>
<evidence type="ECO:0000256" key="4">
    <source>
        <dbReference type="ARBA" id="ARBA00022801"/>
    </source>
</evidence>
<dbReference type="InterPro" id="IPR024077">
    <property type="entry name" value="Neurolysin/TOP_dom2"/>
</dbReference>
<dbReference type="GO" id="GO:0046872">
    <property type="term" value="F:metal ion binding"/>
    <property type="evidence" value="ECO:0007669"/>
    <property type="project" value="UniProtKB-UniRule"/>
</dbReference>
<feature type="region of interest" description="Disordered" evidence="10">
    <location>
        <begin position="216"/>
        <end position="235"/>
    </location>
</feature>
<evidence type="ECO:0000256" key="10">
    <source>
        <dbReference type="SAM" id="MobiDB-lite"/>
    </source>
</evidence>
<dbReference type="EC" id="3.4.24.70" evidence="8"/>
<dbReference type="Gene3D" id="3.40.390.10">
    <property type="entry name" value="Collagenase (Catalytic Domain)"/>
    <property type="match status" value="1"/>
</dbReference>
<dbReference type="SUPFAM" id="SSF55486">
    <property type="entry name" value="Metalloproteases ('zincins'), catalytic domain"/>
    <property type="match status" value="1"/>
</dbReference>
<feature type="domain" description="Peptidase M3A/M3B catalytic" evidence="11">
    <location>
        <begin position="249"/>
        <end position="699"/>
    </location>
</feature>
<dbReference type="CDD" id="cd06456">
    <property type="entry name" value="M3A_DCP"/>
    <property type="match status" value="1"/>
</dbReference>
<protein>
    <recommendedName>
        <fullName evidence="8">oligopeptidase A</fullName>
        <ecNumber evidence="8">3.4.24.70</ecNumber>
    </recommendedName>
</protein>
<evidence type="ECO:0000256" key="6">
    <source>
        <dbReference type="ARBA" id="ARBA00023049"/>
    </source>
</evidence>
<dbReference type="Pfam" id="PF01432">
    <property type="entry name" value="Peptidase_M3"/>
    <property type="match status" value="1"/>
</dbReference>
<dbReference type="AlphaFoldDB" id="A0A812KPU2"/>
<proteinExistence type="inferred from homology"/>
<dbReference type="Pfam" id="PF19310">
    <property type="entry name" value="TOP_N"/>
    <property type="match status" value="1"/>
</dbReference>
<evidence type="ECO:0000256" key="7">
    <source>
        <dbReference type="ARBA" id="ARBA00024603"/>
    </source>
</evidence>
<dbReference type="EMBL" id="CAJNJA010007697">
    <property type="protein sequence ID" value="CAE7227838.1"/>
    <property type="molecule type" value="Genomic_DNA"/>
</dbReference>
<evidence type="ECO:0000256" key="2">
    <source>
        <dbReference type="ARBA" id="ARBA00022670"/>
    </source>
</evidence>
<evidence type="ECO:0000256" key="5">
    <source>
        <dbReference type="ARBA" id="ARBA00022833"/>
    </source>
</evidence>
<evidence type="ECO:0000313" key="14">
    <source>
        <dbReference type="Proteomes" id="UP000601435"/>
    </source>
</evidence>
<comment type="caution">
    <text evidence="13">The sequence shown here is derived from an EMBL/GenBank/DDBJ whole genome shotgun (WGS) entry which is preliminary data.</text>
</comment>
<keyword evidence="14" id="KW-1185">Reference proteome</keyword>
<comment type="similarity">
    <text evidence="1 9">Belongs to the peptidase M3 family.</text>
</comment>